<evidence type="ECO:0008006" key="3">
    <source>
        <dbReference type="Google" id="ProtNLM"/>
    </source>
</evidence>
<dbReference type="AlphaFoldDB" id="A0A286A685"/>
<accession>A0A286A685</accession>
<dbReference type="OrthoDB" id="594666at2"/>
<dbReference type="Proteomes" id="UP000219281">
    <property type="component" value="Unassembled WGS sequence"/>
</dbReference>
<evidence type="ECO:0000313" key="1">
    <source>
        <dbReference type="EMBL" id="SOD17424.1"/>
    </source>
</evidence>
<keyword evidence="2" id="KW-1185">Reference proteome</keyword>
<reference evidence="2" key="1">
    <citation type="submission" date="2017-09" db="EMBL/GenBank/DDBJ databases">
        <authorList>
            <person name="Varghese N."/>
            <person name="Submissions S."/>
        </authorList>
    </citation>
    <scope>NUCLEOTIDE SEQUENCE [LARGE SCALE GENOMIC DNA]</scope>
    <source>
        <strain evidence="2">CGMCC 1.12803</strain>
    </source>
</reference>
<proteinExistence type="predicted"/>
<name>A0A286A685_9SPHI</name>
<protein>
    <recommendedName>
        <fullName evidence="3">Tetratricopeptide repeat-containing protein</fullName>
    </recommendedName>
</protein>
<dbReference type="RefSeq" id="WP_097132383.1">
    <property type="nucleotide sequence ID" value="NZ_OCMT01000003.1"/>
</dbReference>
<sequence length="460" mass="52372">MELNLEKKQQLEKLLVKPSLAIQEHIPLLQELIKTFPYYQPLYLLLAKASTKTEIKDKAFTTAALYTNGSILHRVIHEQNLDVIEDINVITYEPWTVSNAAEAAPTEQIISKTEATPVESSTEPPEIENLEPLADEVILVETLEENKVFDEEELKSVPPTFLQDFVLPEIENLEPLQSEIIKVCEVEQIAQTTPEADEQEVFEEINEFIAPPENSLKPEVFEIAEEIPAIHKLEEAEEVIVDQNTVEEDEELVIETVAATDFFAFDRSFSTETTTVPEVEETEVNELDTAPAASIDIPAEHIVSKYDDDQLPFTFLWWLAKTRKDHEQIFRPFASPVAANAQPLQQQYVEHIFHIQAPLELIEEVATTSLPTTKEDSIIDNFIKNDPQIKALKPDQINNENKAKRSAEDSNDVVSETLAQIYIEQMLYHKAIDTYQKLSLKFPEKSGYFADLIQSLEKKI</sequence>
<gene>
    <name evidence="1" type="ORF">SAMN06297358_2531</name>
</gene>
<dbReference type="EMBL" id="OCMT01000003">
    <property type="protein sequence ID" value="SOD17424.1"/>
    <property type="molecule type" value="Genomic_DNA"/>
</dbReference>
<organism evidence="1 2">
    <name type="scientific">Pedobacter xixiisoli</name>
    <dbReference type="NCBI Taxonomy" id="1476464"/>
    <lineage>
        <taxon>Bacteria</taxon>
        <taxon>Pseudomonadati</taxon>
        <taxon>Bacteroidota</taxon>
        <taxon>Sphingobacteriia</taxon>
        <taxon>Sphingobacteriales</taxon>
        <taxon>Sphingobacteriaceae</taxon>
        <taxon>Pedobacter</taxon>
    </lineage>
</organism>
<evidence type="ECO:0000313" key="2">
    <source>
        <dbReference type="Proteomes" id="UP000219281"/>
    </source>
</evidence>